<accession>A0A6J7BQJ0</accession>
<protein>
    <submittedName>
        <fullName evidence="1">Unannotated protein</fullName>
    </submittedName>
</protein>
<organism evidence="1">
    <name type="scientific">freshwater metagenome</name>
    <dbReference type="NCBI Taxonomy" id="449393"/>
    <lineage>
        <taxon>unclassified sequences</taxon>
        <taxon>metagenomes</taxon>
        <taxon>ecological metagenomes</taxon>
    </lineage>
</organism>
<evidence type="ECO:0000313" key="1">
    <source>
        <dbReference type="EMBL" id="CAB4846448.1"/>
    </source>
</evidence>
<dbReference type="EMBL" id="CAFBIZ010000014">
    <property type="protein sequence ID" value="CAB4846448.1"/>
    <property type="molecule type" value="Genomic_DNA"/>
</dbReference>
<gene>
    <name evidence="1" type="ORF">UFOPK3268_00212</name>
</gene>
<sequence length="162" mass="17412">MCEFAHLVRGVGRNRNGSEIGKGEQGHHHLDPVVEVQGHLVAPAHACRREAPGGARDEILELLVGQTRGLAVRILEHQPLLVRGARDTLQKEIADGPVADEVGAHEAAASSSRIGTLIVLEWMPRTDASCRTSAISCSVTPSSMLARMCRRIATGSRWVTEA</sequence>
<name>A0A6J7BQJ0_9ZZZZ</name>
<dbReference type="AlphaFoldDB" id="A0A6J7BQJ0"/>
<reference evidence="1" key="1">
    <citation type="submission" date="2020-05" db="EMBL/GenBank/DDBJ databases">
        <authorList>
            <person name="Chiriac C."/>
            <person name="Salcher M."/>
            <person name="Ghai R."/>
            <person name="Kavagutti S V."/>
        </authorList>
    </citation>
    <scope>NUCLEOTIDE SEQUENCE</scope>
</reference>
<proteinExistence type="predicted"/>